<gene>
    <name evidence="1" type="ORF">UFOVP62_33</name>
</gene>
<accession>A0A6J5KSA9</accession>
<organism evidence="1">
    <name type="scientific">uncultured Caudovirales phage</name>
    <dbReference type="NCBI Taxonomy" id="2100421"/>
    <lineage>
        <taxon>Viruses</taxon>
        <taxon>Duplodnaviria</taxon>
        <taxon>Heunggongvirae</taxon>
        <taxon>Uroviricota</taxon>
        <taxon>Caudoviricetes</taxon>
        <taxon>Peduoviridae</taxon>
        <taxon>Maltschvirus</taxon>
        <taxon>Maltschvirus maltsch</taxon>
    </lineage>
</organism>
<evidence type="ECO:0000313" key="1">
    <source>
        <dbReference type="EMBL" id="CAB4124801.1"/>
    </source>
</evidence>
<sequence>MLPDLQTPIREFADAAAMMAHYAELRARLRSPPPKPVALPVPVVKLEPAPLPAPPADAPDLFAALEMVDHTPENLEEFLEQISCGKLVASRANGMRLAKLLEAHHRLPHGCLRGRSRVQPITRARQEWYWILVRQWGWPYGQTGRYTGFDHTTVIHGVARHAARLARMS</sequence>
<dbReference type="InterPro" id="IPR010921">
    <property type="entry name" value="Trp_repressor/repl_initiator"/>
</dbReference>
<dbReference type="Gene3D" id="1.10.1750.10">
    <property type="match status" value="1"/>
</dbReference>
<dbReference type="SUPFAM" id="SSF48295">
    <property type="entry name" value="TrpR-like"/>
    <property type="match status" value="1"/>
</dbReference>
<dbReference type="EMBL" id="LR796182">
    <property type="protein sequence ID" value="CAB4124801.1"/>
    <property type="molecule type" value="Genomic_DNA"/>
</dbReference>
<dbReference type="GO" id="GO:0043565">
    <property type="term" value="F:sequence-specific DNA binding"/>
    <property type="evidence" value="ECO:0007669"/>
    <property type="project" value="InterPro"/>
</dbReference>
<name>A0A6J5KSA9_9CAUD</name>
<protein>
    <submittedName>
        <fullName evidence="1">Chromosomal replication initiator, DnaA C-terminal</fullName>
    </submittedName>
</protein>
<proteinExistence type="predicted"/>
<reference evidence="1" key="1">
    <citation type="submission" date="2020-04" db="EMBL/GenBank/DDBJ databases">
        <authorList>
            <person name="Chiriac C."/>
            <person name="Salcher M."/>
            <person name="Ghai R."/>
            <person name="Kavagutti S V."/>
        </authorList>
    </citation>
    <scope>NUCLEOTIDE SEQUENCE</scope>
</reference>